<evidence type="ECO:0000313" key="3">
    <source>
        <dbReference type="Proteomes" id="UP000244810"/>
    </source>
</evidence>
<dbReference type="RefSeq" id="WP_107751345.1">
    <property type="nucleotide sequence ID" value="NZ_QBKF01000004.1"/>
</dbReference>
<dbReference type="InterPro" id="IPR020904">
    <property type="entry name" value="Sc_DH/Rdtase_CS"/>
</dbReference>
<dbReference type="EMBL" id="QDDR01000003">
    <property type="protein sequence ID" value="PVE47972.1"/>
    <property type="molecule type" value="Genomic_DNA"/>
</dbReference>
<gene>
    <name evidence="2" type="ORF">DDE23_07450</name>
</gene>
<keyword evidence="3" id="KW-1185">Reference proteome</keyword>
<reference evidence="2 3" key="1">
    <citation type="journal article" date="2011" name="Syst. Appl. Microbiol.">
        <title>Defluviimonas denitrificans gen. nov., sp. nov., and Pararhodobacter aggregans gen. nov., sp. nov., non-phototrophic Rhodobacteraceae from the biofilter of a marine aquaculture.</title>
        <authorList>
            <person name="Foesel B.U."/>
            <person name="Drake H.L."/>
            <person name="Schramm A."/>
        </authorList>
    </citation>
    <scope>NUCLEOTIDE SEQUENCE [LARGE SCALE GENOMIC DNA]</scope>
    <source>
        <strain evidence="2 3">D1-19</strain>
    </source>
</reference>
<sequence>MDTQLQGRHALVTGGGTGIGLAIAQMLAGRGAQVTITGRRADVLSDAAAATPGLHALAMDVADEASVVEGTAKAVAARGPVTICVANAGIAEGKSMAKMDLAFWRKMMAINLDGAYLTVRECLPGMLAEGWGRTLFVSSIAGIKGLKGAPAYTASKHGMIGLMRGLSEDYLGSDLTFNALCPGYTDTDIIARNTQSIAARAGIDTDQARNMMVKTNRHKRLITADEVAAVAALLVGPQSSSLNGQVYEIAGGQM</sequence>
<evidence type="ECO:0000256" key="1">
    <source>
        <dbReference type="ARBA" id="ARBA00006484"/>
    </source>
</evidence>
<dbReference type="FunFam" id="3.40.50.720:FF:000084">
    <property type="entry name" value="Short-chain dehydrogenase reductase"/>
    <property type="match status" value="1"/>
</dbReference>
<name>A0A2T7UTI3_9RHOB</name>
<dbReference type="PROSITE" id="PS00061">
    <property type="entry name" value="ADH_SHORT"/>
    <property type="match status" value="1"/>
</dbReference>
<dbReference type="SUPFAM" id="SSF51735">
    <property type="entry name" value="NAD(P)-binding Rossmann-fold domains"/>
    <property type="match status" value="1"/>
</dbReference>
<evidence type="ECO:0000313" key="2">
    <source>
        <dbReference type="EMBL" id="PVE47972.1"/>
    </source>
</evidence>
<dbReference type="InterPro" id="IPR002347">
    <property type="entry name" value="SDR_fam"/>
</dbReference>
<protein>
    <submittedName>
        <fullName evidence="2">3-hydroxyacyl-CoA dehydrogenase</fullName>
    </submittedName>
</protein>
<dbReference type="PANTHER" id="PTHR42879:SF2">
    <property type="entry name" value="3-OXOACYL-[ACYL-CARRIER-PROTEIN] REDUCTASE FABG"/>
    <property type="match status" value="1"/>
</dbReference>
<dbReference type="PRINTS" id="PR00081">
    <property type="entry name" value="GDHRDH"/>
</dbReference>
<dbReference type="Proteomes" id="UP000244810">
    <property type="component" value="Unassembled WGS sequence"/>
</dbReference>
<comment type="caution">
    <text evidence="2">The sequence shown here is derived from an EMBL/GenBank/DDBJ whole genome shotgun (WGS) entry which is preliminary data.</text>
</comment>
<proteinExistence type="inferred from homology"/>
<comment type="similarity">
    <text evidence="1">Belongs to the short-chain dehydrogenases/reductases (SDR) family.</text>
</comment>
<organism evidence="2 3">
    <name type="scientific">Pararhodobacter aggregans</name>
    <dbReference type="NCBI Taxonomy" id="404875"/>
    <lineage>
        <taxon>Bacteria</taxon>
        <taxon>Pseudomonadati</taxon>
        <taxon>Pseudomonadota</taxon>
        <taxon>Alphaproteobacteria</taxon>
        <taxon>Rhodobacterales</taxon>
        <taxon>Paracoccaceae</taxon>
        <taxon>Pararhodobacter</taxon>
    </lineage>
</organism>
<dbReference type="Gene3D" id="3.40.50.720">
    <property type="entry name" value="NAD(P)-binding Rossmann-like Domain"/>
    <property type="match status" value="1"/>
</dbReference>
<dbReference type="GO" id="GO:0032787">
    <property type="term" value="P:monocarboxylic acid metabolic process"/>
    <property type="evidence" value="ECO:0007669"/>
    <property type="project" value="UniProtKB-ARBA"/>
</dbReference>
<dbReference type="InterPro" id="IPR036291">
    <property type="entry name" value="NAD(P)-bd_dom_sf"/>
</dbReference>
<accession>A0A2T7UTI3</accession>
<dbReference type="Pfam" id="PF00106">
    <property type="entry name" value="adh_short"/>
    <property type="match status" value="1"/>
</dbReference>
<dbReference type="AlphaFoldDB" id="A0A2T7UTI3"/>
<dbReference type="OrthoDB" id="9804774at2"/>
<dbReference type="CDD" id="cd05233">
    <property type="entry name" value="SDR_c"/>
    <property type="match status" value="1"/>
</dbReference>
<dbReference type="PANTHER" id="PTHR42879">
    <property type="entry name" value="3-OXOACYL-(ACYL-CARRIER-PROTEIN) REDUCTASE"/>
    <property type="match status" value="1"/>
</dbReference>
<dbReference type="InterPro" id="IPR050259">
    <property type="entry name" value="SDR"/>
</dbReference>